<dbReference type="SUPFAM" id="SSF56300">
    <property type="entry name" value="Metallo-dependent phosphatases"/>
    <property type="match status" value="1"/>
</dbReference>
<organism evidence="2 3">
    <name type="scientific">Deinococcus maricopensis (strain DSM 21211 / LMG 22137 / NRRL B-23946 / LB-34)</name>
    <dbReference type="NCBI Taxonomy" id="709986"/>
    <lineage>
        <taxon>Bacteria</taxon>
        <taxon>Thermotogati</taxon>
        <taxon>Deinococcota</taxon>
        <taxon>Deinococci</taxon>
        <taxon>Deinococcales</taxon>
        <taxon>Deinococcaceae</taxon>
        <taxon>Deinococcus</taxon>
    </lineage>
</organism>
<dbReference type="GO" id="GO:0016791">
    <property type="term" value="F:phosphatase activity"/>
    <property type="evidence" value="ECO:0007669"/>
    <property type="project" value="TreeGrafter"/>
</dbReference>
<dbReference type="InterPro" id="IPR004843">
    <property type="entry name" value="Calcineurin-like_PHP"/>
</dbReference>
<dbReference type="Gene3D" id="3.60.21.10">
    <property type="match status" value="1"/>
</dbReference>
<dbReference type="KEGG" id="dmr:Deima_1379"/>
<dbReference type="EMBL" id="CP002454">
    <property type="protein sequence ID" value="ADV67029.1"/>
    <property type="molecule type" value="Genomic_DNA"/>
</dbReference>
<name>E8U7J0_DEIML</name>
<protein>
    <submittedName>
        <fullName evidence="2">Metallophosphoesterase</fullName>
    </submittedName>
</protein>
<dbReference type="InterPro" id="IPR050126">
    <property type="entry name" value="Ap4A_hydrolase"/>
</dbReference>
<evidence type="ECO:0000259" key="1">
    <source>
        <dbReference type="Pfam" id="PF00149"/>
    </source>
</evidence>
<dbReference type="STRING" id="709986.Deima_1379"/>
<dbReference type="Pfam" id="PF00149">
    <property type="entry name" value="Metallophos"/>
    <property type="match status" value="1"/>
</dbReference>
<dbReference type="RefSeq" id="WP_013556534.1">
    <property type="nucleotide sequence ID" value="NC_014958.1"/>
</dbReference>
<evidence type="ECO:0000313" key="2">
    <source>
        <dbReference type="EMBL" id="ADV67029.1"/>
    </source>
</evidence>
<dbReference type="OrthoDB" id="9813918at2"/>
<dbReference type="Proteomes" id="UP000008635">
    <property type="component" value="Chromosome"/>
</dbReference>
<dbReference type="AlphaFoldDB" id="E8U7J0"/>
<keyword evidence="3" id="KW-1185">Reference proteome</keyword>
<sequence precursor="true">MPRDDAPPTYRVAVMADVHGNLQALQAALADARARGYDELVVNGDVVNRGPDSVAALERLLGAGVTFTLGNHDDLMVLWQARSDALPAEWFDDPFWRATAWSAAQLDQAGLLPELRRWPMTHRVDLPGAPRVLIAHGTPDHYREPLSGHLDDARHDALLDAHGADVLVGSHIHVPYDRHVGPRRWLNTGAVGSPFNRDPRAQYLTLDLHGDAWTPTFQAVPYDRDAALRAYDTSGLAREGGLSAAIFREEVQLARSLYTPFWDWTEARALRRDEAAWAEFRALHPERFEP</sequence>
<dbReference type="eggNOG" id="COG0639">
    <property type="taxonomic scope" value="Bacteria"/>
</dbReference>
<dbReference type="PANTHER" id="PTHR42850:SF2">
    <property type="entry name" value="BLL5683 PROTEIN"/>
    <property type="match status" value="1"/>
</dbReference>
<dbReference type="InterPro" id="IPR029052">
    <property type="entry name" value="Metallo-depent_PP-like"/>
</dbReference>
<reference evidence="3" key="2">
    <citation type="submission" date="2011-01" db="EMBL/GenBank/DDBJ databases">
        <title>The complete genome of Deinococcus maricopensis DSM 21211.</title>
        <authorList>
            <consortium name="US DOE Joint Genome Institute (JGI-PGF)"/>
            <person name="Lucas S."/>
            <person name="Copeland A."/>
            <person name="Lapidus A."/>
            <person name="Goodwin L."/>
            <person name="Pitluck S."/>
            <person name="Kyrpides N."/>
            <person name="Mavromatis K."/>
            <person name="Pagani I."/>
            <person name="Ivanova N."/>
            <person name="Ovchinnikova G."/>
            <person name="Zeytun A."/>
            <person name="Detter J.C."/>
            <person name="Han C."/>
            <person name="Land M."/>
            <person name="Hauser L."/>
            <person name="Markowitz V."/>
            <person name="Cheng J.-F."/>
            <person name="Hugenholtz P."/>
            <person name="Woyke T."/>
            <person name="Wu D."/>
            <person name="Pukall R."/>
            <person name="Gehrich-Schroeter G."/>
            <person name="Brambilla E."/>
            <person name="Klenk H.-P."/>
            <person name="Eisen J.A."/>
        </authorList>
    </citation>
    <scope>NUCLEOTIDE SEQUENCE [LARGE SCALE GENOMIC DNA]</scope>
    <source>
        <strain evidence="3">DSM 21211 / LMG 22137 / NRRL B-23946 / LB-34</strain>
    </source>
</reference>
<dbReference type="GO" id="GO:0005737">
    <property type="term" value="C:cytoplasm"/>
    <property type="evidence" value="ECO:0007669"/>
    <property type="project" value="TreeGrafter"/>
</dbReference>
<gene>
    <name evidence="2" type="ordered locus">Deima_1379</name>
</gene>
<dbReference type="HOGENOM" id="CLU_074761_0_0_0"/>
<accession>E8U7J0</accession>
<evidence type="ECO:0000313" key="3">
    <source>
        <dbReference type="Proteomes" id="UP000008635"/>
    </source>
</evidence>
<dbReference type="PANTHER" id="PTHR42850">
    <property type="entry name" value="METALLOPHOSPHOESTERASE"/>
    <property type="match status" value="1"/>
</dbReference>
<feature type="domain" description="Calcineurin-like phosphoesterase" evidence="1">
    <location>
        <begin position="11"/>
        <end position="175"/>
    </location>
</feature>
<reference evidence="2 3" key="1">
    <citation type="journal article" date="2011" name="Stand. Genomic Sci.">
        <title>Complete genome sequence of Deinococcus maricopensis type strain (LB-34).</title>
        <authorList>
            <person name="Pukall R."/>
            <person name="Zeytun A."/>
            <person name="Lucas S."/>
            <person name="Lapidus A."/>
            <person name="Hammon N."/>
            <person name="Deshpande S."/>
            <person name="Nolan M."/>
            <person name="Cheng J.F."/>
            <person name="Pitluck S."/>
            <person name="Liolios K."/>
            <person name="Pagani I."/>
            <person name="Mikhailova N."/>
            <person name="Ivanova N."/>
            <person name="Mavromatis K."/>
            <person name="Pati A."/>
            <person name="Tapia R."/>
            <person name="Han C."/>
            <person name="Goodwin L."/>
            <person name="Chen A."/>
            <person name="Palaniappan K."/>
            <person name="Land M."/>
            <person name="Hauser L."/>
            <person name="Chang Y.J."/>
            <person name="Jeffries C.D."/>
            <person name="Brambilla E.M."/>
            <person name="Rohde M."/>
            <person name="Goker M."/>
            <person name="Detter J.C."/>
            <person name="Woyke T."/>
            <person name="Bristow J."/>
            <person name="Eisen J.A."/>
            <person name="Markowitz V."/>
            <person name="Hugenholtz P."/>
            <person name="Kyrpides N.C."/>
            <person name="Klenk H.P."/>
        </authorList>
    </citation>
    <scope>NUCLEOTIDE SEQUENCE [LARGE SCALE GENOMIC DNA]</scope>
    <source>
        <strain evidence="3">DSM 21211 / LMG 22137 / NRRL B-23946 / LB-34</strain>
    </source>
</reference>
<proteinExistence type="predicted"/>